<protein>
    <submittedName>
        <fullName evidence="1">Uncharacterized protein</fullName>
    </submittedName>
</protein>
<proteinExistence type="predicted"/>
<evidence type="ECO:0000313" key="1">
    <source>
        <dbReference type="EMBL" id="PZX18124.1"/>
    </source>
</evidence>
<gene>
    <name evidence="1" type="ORF">LX69_01161</name>
</gene>
<reference evidence="1 2" key="1">
    <citation type="submission" date="2018-06" db="EMBL/GenBank/DDBJ databases">
        <title>Genomic Encyclopedia of Archaeal and Bacterial Type Strains, Phase II (KMG-II): from individual species to whole genera.</title>
        <authorList>
            <person name="Goeker M."/>
        </authorList>
    </citation>
    <scope>NUCLEOTIDE SEQUENCE [LARGE SCALE GENOMIC DNA]</scope>
    <source>
        <strain evidence="1 2">DSM 6779</strain>
    </source>
</reference>
<evidence type="ECO:0000313" key="2">
    <source>
        <dbReference type="Proteomes" id="UP000249239"/>
    </source>
</evidence>
<dbReference type="AlphaFoldDB" id="A0A2W7NN93"/>
<sequence>MELARILVLNKDKIPHSEEGLGFIVSCLKIRFGSFNYITMGVTKCLILSKNRVLTLTIEDNKTDTNLTKKE</sequence>
<name>A0A2W7NN93_9BACT</name>
<keyword evidence="2" id="KW-1185">Reference proteome</keyword>
<comment type="caution">
    <text evidence="1">The sequence shown here is derived from an EMBL/GenBank/DDBJ whole genome shotgun (WGS) entry which is preliminary data.</text>
</comment>
<organism evidence="1 2">
    <name type="scientific">Breznakibacter xylanolyticus</name>
    <dbReference type="NCBI Taxonomy" id="990"/>
    <lineage>
        <taxon>Bacteria</taxon>
        <taxon>Pseudomonadati</taxon>
        <taxon>Bacteroidota</taxon>
        <taxon>Bacteroidia</taxon>
        <taxon>Marinilabiliales</taxon>
        <taxon>Marinilabiliaceae</taxon>
        <taxon>Breznakibacter</taxon>
    </lineage>
</organism>
<accession>A0A2W7NN93</accession>
<dbReference type="EMBL" id="QKZK01000007">
    <property type="protein sequence ID" value="PZX18124.1"/>
    <property type="molecule type" value="Genomic_DNA"/>
</dbReference>
<dbReference type="Proteomes" id="UP000249239">
    <property type="component" value="Unassembled WGS sequence"/>
</dbReference>